<dbReference type="GO" id="GO:0030420">
    <property type="term" value="P:establishment of competence for transformation"/>
    <property type="evidence" value="ECO:0007669"/>
    <property type="project" value="InterPro"/>
</dbReference>
<dbReference type="Pfam" id="PF03772">
    <property type="entry name" value="Competence"/>
    <property type="match status" value="1"/>
</dbReference>
<evidence type="ECO:0000313" key="8">
    <source>
        <dbReference type="EMBL" id="GFO60817.1"/>
    </source>
</evidence>
<keyword evidence="5 6" id="KW-0472">Membrane</keyword>
<dbReference type="AlphaFoldDB" id="A0A6V8MLS9"/>
<evidence type="ECO:0000256" key="2">
    <source>
        <dbReference type="ARBA" id="ARBA00022475"/>
    </source>
</evidence>
<protein>
    <submittedName>
        <fullName evidence="8">DNA internalization-related competence protein ComEC/Rec2</fullName>
    </submittedName>
</protein>
<dbReference type="PANTHER" id="PTHR30619">
    <property type="entry name" value="DNA INTERNALIZATION/COMPETENCE PROTEIN COMEC/REC2"/>
    <property type="match status" value="1"/>
</dbReference>
<dbReference type="InterPro" id="IPR025405">
    <property type="entry name" value="DUF4131"/>
</dbReference>
<dbReference type="InterPro" id="IPR001279">
    <property type="entry name" value="Metallo-B-lactamas"/>
</dbReference>
<dbReference type="CDD" id="cd07731">
    <property type="entry name" value="ComA-like_MBL-fold"/>
    <property type="match status" value="1"/>
</dbReference>
<dbReference type="InterPro" id="IPR052159">
    <property type="entry name" value="Competence_DNA_uptake"/>
</dbReference>
<keyword evidence="4 6" id="KW-1133">Transmembrane helix</keyword>
<comment type="caution">
    <text evidence="8">The sequence shown here is derived from an EMBL/GenBank/DDBJ whole genome shotgun (WGS) entry which is preliminary data.</text>
</comment>
<feature type="transmembrane region" description="Helical" evidence="6">
    <location>
        <begin position="243"/>
        <end position="262"/>
    </location>
</feature>
<dbReference type="Pfam" id="PF00753">
    <property type="entry name" value="Lactamase_B"/>
    <property type="match status" value="1"/>
</dbReference>
<feature type="transmembrane region" description="Helical" evidence="6">
    <location>
        <begin position="160"/>
        <end position="183"/>
    </location>
</feature>
<feature type="transmembrane region" description="Helical" evidence="6">
    <location>
        <begin position="219"/>
        <end position="236"/>
    </location>
</feature>
<evidence type="ECO:0000256" key="6">
    <source>
        <dbReference type="SAM" id="Phobius"/>
    </source>
</evidence>
<dbReference type="Proteomes" id="UP000556026">
    <property type="component" value="Unassembled WGS sequence"/>
</dbReference>
<sequence length="705" mass="75568">MEGVLQRRAEGLPDGGGRLVLGDLLLHEGPGTRRLPGRLLVHLKQGRVQLGTGDRILFSSKLRRPRLLGLPGESDYPRRLAYQGIFLTGFLKDPGELVLLQSGIGWRHDIDYLAARLGNFLMASAPPAEAGVLKALLIGDTGDVPAELNTAYALSGVNHILSISGFHVGIVFICLFQLLFLLARQLETLTRHCNLRRTLLLVALPAVVFYLFLSGTQAATLRSVLMIVAVLLALYLKRELDPVNCIVLAAFAILSGAPETMFDLSFQLSFLAIWGLVVLSSELAAPVRGIKGVPGWFLLLLAASAAAILATLVPVAYYFQRVSFTGLLANVAVVPLMGYGAVVVGFASLPICLLAPGAAQPLVQLAAALVRASDYLVAYLARLPVWSGYYPTQTDLALSVAALGALTLVRPVRLARIVVLLPVLVLTARGVPAGRQADGRLEVIFLSVGQGDAALVRLPDGKRMLVDGGGDYGDLELRVGERLLGPALHALKVDRLDYLVLSHPHPDHLQGVLWAAAYLEVGEFWESGIPGTSQEYRKLKWVLASRAVPVRTINAASAPFAAGGVQVEPLWPERSVPLTGDENDDSLVFRLRHGRSSVLFTGDLGGQSEAELLASGTSLNTSLLKVPHHGSKYSSSAEFLKAVAPKFAVISAGFGNNFHLPAPATLRRLQHRGTRVYRTDLEGSIQAICQADGTVIIGAPWGHFN</sequence>
<reference evidence="9" key="1">
    <citation type="submission" date="2020-06" db="EMBL/GenBank/DDBJ databases">
        <title>Draft genomic sequence of Geomonas sp. Red330.</title>
        <authorList>
            <person name="Itoh H."/>
            <person name="Zhenxing X."/>
            <person name="Ushijima N."/>
            <person name="Masuda Y."/>
            <person name="Shiratori Y."/>
            <person name="Senoo K."/>
        </authorList>
    </citation>
    <scope>NUCLEOTIDE SEQUENCE [LARGE SCALE GENOMIC DNA]</scope>
    <source>
        <strain evidence="9">Red330</strain>
    </source>
</reference>
<dbReference type="SUPFAM" id="SSF56281">
    <property type="entry name" value="Metallo-hydrolase/oxidoreductase"/>
    <property type="match status" value="1"/>
</dbReference>
<keyword evidence="3 6" id="KW-0812">Transmembrane</keyword>
<feature type="transmembrane region" description="Helical" evidence="6">
    <location>
        <begin position="195"/>
        <end position="213"/>
    </location>
</feature>
<dbReference type="InterPro" id="IPR004797">
    <property type="entry name" value="Competence_ComEC/Rec2"/>
</dbReference>
<evidence type="ECO:0000256" key="3">
    <source>
        <dbReference type="ARBA" id="ARBA00022692"/>
    </source>
</evidence>
<keyword evidence="9" id="KW-1185">Reference proteome</keyword>
<keyword evidence="2" id="KW-1003">Cell membrane</keyword>
<proteinExistence type="predicted"/>
<dbReference type="Pfam" id="PF13567">
    <property type="entry name" value="DUF4131"/>
    <property type="match status" value="1"/>
</dbReference>
<evidence type="ECO:0000259" key="7">
    <source>
        <dbReference type="SMART" id="SM00849"/>
    </source>
</evidence>
<evidence type="ECO:0000313" key="9">
    <source>
        <dbReference type="Proteomes" id="UP000556026"/>
    </source>
</evidence>
<dbReference type="SMART" id="SM00849">
    <property type="entry name" value="Lactamase_B"/>
    <property type="match status" value="1"/>
</dbReference>
<dbReference type="InterPro" id="IPR004477">
    <property type="entry name" value="ComEC_N"/>
</dbReference>
<evidence type="ECO:0000256" key="4">
    <source>
        <dbReference type="ARBA" id="ARBA00022989"/>
    </source>
</evidence>
<dbReference type="GO" id="GO:0005886">
    <property type="term" value="C:plasma membrane"/>
    <property type="evidence" value="ECO:0007669"/>
    <property type="project" value="UniProtKB-SubCell"/>
</dbReference>
<feature type="transmembrane region" description="Helical" evidence="6">
    <location>
        <begin position="331"/>
        <end position="355"/>
    </location>
</feature>
<dbReference type="NCBIfam" id="TIGR00361">
    <property type="entry name" value="ComEC_Rec2"/>
    <property type="match status" value="1"/>
</dbReference>
<accession>A0A6V8MLS9</accession>
<gene>
    <name evidence="8" type="ORF">GMST_31420</name>
</gene>
<dbReference type="NCBIfam" id="TIGR00360">
    <property type="entry name" value="ComEC_N-term"/>
    <property type="match status" value="1"/>
</dbReference>
<dbReference type="InterPro" id="IPR035681">
    <property type="entry name" value="ComA-like_MBL"/>
</dbReference>
<organism evidence="8 9">
    <name type="scientific">Geomonas silvestris</name>
    <dbReference type="NCBI Taxonomy" id="2740184"/>
    <lineage>
        <taxon>Bacteria</taxon>
        <taxon>Pseudomonadati</taxon>
        <taxon>Thermodesulfobacteriota</taxon>
        <taxon>Desulfuromonadia</taxon>
        <taxon>Geobacterales</taxon>
        <taxon>Geobacteraceae</taxon>
        <taxon>Geomonas</taxon>
    </lineage>
</organism>
<dbReference type="InterPro" id="IPR036866">
    <property type="entry name" value="RibonucZ/Hydroxyglut_hydro"/>
</dbReference>
<dbReference type="PANTHER" id="PTHR30619:SF1">
    <property type="entry name" value="RECOMBINATION PROTEIN 2"/>
    <property type="match status" value="1"/>
</dbReference>
<evidence type="ECO:0000256" key="1">
    <source>
        <dbReference type="ARBA" id="ARBA00004651"/>
    </source>
</evidence>
<comment type="subcellular location">
    <subcellularLocation>
        <location evidence="1">Cell membrane</location>
        <topology evidence="1">Multi-pass membrane protein</topology>
    </subcellularLocation>
</comment>
<name>A0A6V8MLS9_9BACT</name>
<feature type="domain" description="Metallo-beta-lactamase" evidence="7">
    <location>
        <begin position="450"/>
        <end position="654"/>
    </location>
</feature>
<dbReference type="EMBL" id="BLXX01000010">
    <property type="protein sequence ID" value="GFO60817.1"/>
    <property type="molecule type" value="Genomic_DNA"/>
</dbReference>
<dbReference type="Gene3D" id="3.60.15.10">
    <property type="entry name" value="Ribonuclease Z/Hydroxyacylglutathione hydrolase-like"/>
    <property type="match status" value="1"/>
</dbReference>
<feature type="transmembrane region" description="Helical" evidence="6">
    <location>
        <begin position="297"/>
        <end position="319"/>
    </location>
</feature>
<evidence type="ECO:0000256" key="5">
    <source>
        <dbReference type="ARBA" id="ARBA00023136"/>
    </source>
</evidence>